<feature type="compositionally biased region" description="Low complexity" evidence="3">
    <location>
        <begin position="99"/>
        <end position="108"/>
    </location>
</feature>
<feature type="region of interest" description="Disordered" evidence="3">
    <location>
        <begin position="556"/>
        <end position="586"/>
    </location>
</feature>
<proteinExistence type="inferred from homology"/>
<dbReference type="Proteomes" id="UP001153620">
    <property type="component" value="Chromosome 1"/>
</dbReference>
<protein>
    <submittedName>
        <fullName evidence="4">Uncharacterized protein</fullName>
    </submittedName>
</protein>
<dbReference type="PANTHER" id="PTHR21501:SF1">
    <property type="entry name" value="PROTEIN FAM-161"/>
    <property type="match status" value="1"/>
</dbReference>
<dbReference type="GO" id="GO:0044782">
    <property type="term" value="P:cilium organization"/>
    <property type="evidence" value="ECO:0007669"/>
    <property type="project" value="TreeGrafter"/>
</dbReference>
<feature type="region of interest" description="Disordered" evidence="3">
    <location>
        <begin position="15"/>
        <end position="45"/>
    </location>
</feature>
<evidence type="ECO:0000313" key="4">
    <source>
        <dbReference type="EMBL" id="CAG9798082.1"/>
    </source>
</evidence>
<reference evidence="4" key="1">
    <citation type="submission" date="2022-01" db="EMBL/GenBank/DDBJ databases">
        <authorList>
            <person name="King R."/>
        </authorList>
    </citation>
    <scope>NUCLEOTIDE SEQUENCE</scope>
</reference>
<evidence type="ECO:0000256" key="2">
    <source>
        <dbReference type="ARBA" id="ARBA00023054"/>
    </source>
</evidence>
<sequence length="586" mass="68366">MNHLPEREFYHELDLLKKKQQQLTEPKEPIKKKRPKSKSDKCSSRASSHHFDHFICPNDYETKRNITERISFADDGNSICSWQLDFDGSITCKKRDNLSRLSSATSRPRTSRTESHCRKQTSRLSNIQDDYELLNSLKNYRSKSISPTRSQLNDSKYQKELEGDAKFYSDLTYDKLKAVDHTIKRDPIKDIPITSRIPLFKKVMEDKEHKSQLARLNSAIKLQSQMKPFHFYERSNARSSSRRCLSRSLSTPQLGNCDFSDNEDVDSTSFKAKPFPKNLFCNFFHYKMWEDNYFRALNKKLRAEELLKISKFPPSMAKREEEKKKNEAIDELEQAQAVTPSILKQSVEFSPILSKKKRMRKKLRKTKSAIASSRSQFAKSYIFDTKRDRDKGSVKSDTTATTMNTLKHRETPSDNITPIYPVNRPNLAATLRYEWSREKIKHYKETKEMLMRDKFRRPSWGVKNTHAFQQLAHEASNDEEIALRLATRKAEQKLRQEEHELNMEMMKQRVKTAPLLLEGPTQLAPRLGHIYHNCDIADDKKKLDGLIQQNNLLKVPVMHHKSNRPGSTISSTDSKRSESTYNTKTT</sequence>
<dbReference type="InterPro" id="IPR051655">
    <property type="entry name" value="FAM161"/>
</dbReference>
<keyword evidence="2" id="KW-0175">Coiled coil</keyword>
<name>A0A9N9WNK6_9DIPT</name>
<reference evidence="4" key="2">
    <citation type="submission" date="2022-10" db="EMBL/GenBank/DDBJ databases">
        <authorList>
            <consortium name="ENA_rothamsted_submissions"/>
            <consortium name="culmorum"/>
            <person name="King R."/>
        </authorList>
    </citation>
    <scope>NUCLEOTIDE SEQUENCE</scope>
</reference>
<evidence type="ECO:0000256" key="3">
    <source>
        <dbReference type="SAM" id="MobiDB-lite"/>
    </source>
</evidence>
<feature type="region of interest" description="Disordered" evidence="3">
    <location>
        <begin position="99"/>
        <end position="121"/>
    </location>
</feature>
<organism evidence="4 5">
    <name type="scientific">Chironomus riparius</name>
    <dbReference type="NCBI Taxonomy" id="315576"/>
    <lineage>
        <taxon>Eukaryota</taxon>
        <taxon>Metazoa</taxon>
        <taxon>Ecdysozoa</taxon>
        <taxon>Arthropoda</taxon>
        <taxon>Hexapoda</taxon>
        <taxon>Insecta</taxon>
        <taxon>Pterygota</taxon>
        <taxon>Neoptera</taxon>
        <taxon>Endopterygota</taxon>
        <taxon>Diptera</taxon>
        <taxon>Nematocera</taxon>
        <taxon>Chironomoidea</taxon>
        <taxon>Chironomidae</taxon>
        <taxon>Chironominae</taxon>
        <taxon>Chironomus</taxon>
    </lineage>
</organism>
<dbReference type="PANTHER" id="PTHR21501">
    <property type="entry name" value="PROTEIN FAM-161"/>
    <property type="match status" value="1"/>
</dbReference>
<accession>A0A9N9WNK6</accession>
<dbReference type="GO" id="GO:0005929">
    <property type="term" value="C:cilium"/>
    <property type="evidence" value="ECO:0007669"/>
    <property type="project" value="TreeGrafter"/>
</dbReference>
<evidence type="ECO:0000313" key="5">
    <source>
        <dbReference type="Proteomes" id="UP001153620"/>
    </source>
</evidence>
<keyword evidence="5" id="KW-1185">Reference proteome</keyword>
<dbReference type="InterPro" id="IPR019579">
    <property type="entry name" value="FAM161A/B"/>
</dbReference>
<feature type="compositionally biased region" description="Polar residues" evidence="3">
    <location>
        <begin position="395"/>
        <end position="405"/>
    </location>
</feature>
<dbReference type="OrthoDB" id="2150121at2759"/>
<comment type="similarity">
    <text evidence="1">Belongs to the FAM161 family.</text>
</comment>
<dbReference type="EMBL" id="OU895877">
    <property type="protein sequence ID" value="CAG9798082.1"/>
    <property type="molecule type" value="Genomic_DNA"/>
</dbReference>
<dbReference type="AlphaFoldDB" id="A0A9N9WNK6"/>
<evidence type="ECO:0000256" key="1">
    <source>
        <dbReference type="ARBA" id="ARBA00006663"/>
    </source>
</evidence>
<feature type="region of interest" description="Disordered" evidence="3">
    <location>
        <begin position="388"/>
        <end position="419"/>
    </location>
</feature>
<dbReference type="GO" id="GO:0005856">
    <property type="term" value="C:cytoskeleton"/>
    <property type="evidence" value="ECO:0007669"/>
    <property type="project" value="UniProtKB-ARBA"/>
</dbReference>
<gene>
    <name evidence="4" type="ORF">CHIRRI_LOCUS1067</name>
</gene>
<dbReference type="Pfam" id="PF10595">
    <property type="entry name" value="FAM161A_B"/>
    <property type="match status" value="1"/>
</dbReference>